<dbReference type="EMBL" id="SZPU01000085">
    <property type="protein sequence ID" value="TKI60070.1"/>
    <property type="molecule type" value="Genomic_DNA"/>
</dbReference>
<keyword evidence="1" id="KW-0472">Membrane</keyword>
<accession>A0A4U2YGW1</accession>
<gene>
    <name evidence="2" type="ORF">FC756_19815</name>
</gene>
<evidence type="ECO:0000313" key="3">
    <source>
        <dbReference type="Proteomes" id="UP000308744"/>
    </source>
</evidence>
<protein>
    <recommendedName>
        <fullName evidence="4">PepSY domain-containing protein</fullName>
    </recommendedName>
</protein>
<reference evidence="2 3" key="1">
    <citation type="submission" date="2019-04" db="EMBL/GenBank/DDBJ databases">
        <title>Lysinibacillus genome sequencing.</title>
        <authorList>
            <person name="Dunlap C."/>
        </authorList>
    </citation>
    <scope>NUCLEOTIDE SEQUENCE [LARGE SCALE GENOMIC DNA]</scope>
    <source>
        <strain evidence="2 3">CCTCC AB 2010389</strain>
    </source>
</reference>
<evidence type="ECO:0008006" key="4">
    <source>
        <dbReference type="Google" id="ProtNLM"/>
    </source>
</evidence>
<proteinExistence type="predicted"/>
<dbReference type="Proteomes" id="UP000308744">
    <property type="component" value="Unassembled WGS sequence"/>
</dbReference>
<keyword evidence="1" id="KW-0812">Transmembrane</keyword>
<keyword evidence="1" id="KW-1133">Transmembrane helix</keyword>
<evidence type="ECO:0000313" key="2">
    <source>
        <dbReference type="EMBL" id="TKI60070.1"/>
    </source>
</evidence>
<evidence type="ECO:0000256" key="1">
    <source>
        <dbReference type="SAM" id="Phobius"/>
    </source>
</evidence>
<organism evidence="2 3">
    <name type="scientific">Lysinibacillus mangiferihumi</name>
    <dbReference type="NCBI Taxonomy" id="1130819"/>
    <lineage>
        <taxon>Bacteria</taxon>
        <taxon>Bacillati</taxon>
        <taxon>Bacillota</taxon>
        <taxon>Bacilli</taxon>
        <taxon>Bacillales</taxon>
        <taxon>Bacillaceae</taxon>
        <taxon>Lysinibacillus</taxon>
    </lineage>
</organism>
<feature type="transmembrane region" description="Helical" evidence="1">
    <location>
        <begin position="12"/>
        <end position="30"/>
    </location>
</feature>
<keyword evidence="3" id="KW-1185">Reference proteome</keyword>
<comment type="caution">
    <text evidence="2">The sequence shown here is derived from an EMBL/GenBank/DDBJ whole genome shotgun (WGS) entry which is preliminary data.</text>
</comment>
<sequence length="214" mass="24006">MRGDLINKRLVYLLFFTSIILVGAAIYVNYANQQTSSKIETYAENSTELSILEAIKLAFSSALEWNDKAQLLSAVNIDLDEKDDKGIGINGKRKYWNIAFAVPDTNKYFLVTIHKGKIDDASDFTVESSSPYPKNELMQIKDIKHDSPELLKKALELGGIHPGEDWAKGYNFMIKKDPESGIPLMLVIGWNKELKNTVAVYFNVTTGEHLVSSN</sequence>
<dbReference type="AlphaFoldDB" id="A0A4U2YGW1"/>
<name>A0A4U2YGW1_9BACI</name>